<dbReference type="InterPro" id="IPR005097">
    <property type="entry name" value="Sacchrp_dh_NADP-bd"/>
</dbReference>
<dbReference type="InterPro" id="IPR032095">
    <property type="entry name" value="Sacchrp_dh-like_C"/>
</dbReference>
<evidence type="ECO:0000259" key="1">
    <source>
        <dbReference type="Pfam" id="PF03435"/>
    </source>
</evidence>
<feature type="domain" description="Saccharopine dehydrogenase-like C-terminal" evidence="2">
    <location>
        <begin position="159"/>
        <end position="436"/>
    </location>
</feature>
<dbReference type="RefSeq" id="WP_015068686.1">
    <property type="nucleotide sequence ID" value="NZ_CAKMLI010000003.1"/>
</dbReference>
<proteinExistence type="predicted"/>
<reference evidence="3 4" key="1">
    <citation type="submission" date="2015-12" db="EMBL/GenBank/DDBJ databases">
        <title>Intraspecies pangenome expansion in the marine bacterium Alteromonas.</title>
        <authorList>
            <person name="Lopez-Perez M."/>
            <person name="Rodriguez-Valera F."/>
        </authorList>
    </citation>
    <scope>NUCLEOTIDE SEQUENCE [LARGE SCALE GENOMIC DNA]</scope>
    <source>
        <strain evidence="3 4">UM8</strain>
        <plasmid evidence="3 4">pAMEDUM8_300</plasmid>
    </source>
</reference>
<keyword evidence="3" id="KW-0614">Plasmid</keyword>
<evidence type="ECO:0000313" key="3">
    <source>
        <dbReference type="EMBL" id="AMJ80863.1"/>
    </source>
</evidence>
<evidence type="ECO:0008006" key="5">
    <source>
        <dbReference type="Google" id="ProtNLM"/>
    </source>
</evidence>
<protein>
    <recommendedName>
        <fullName evidence="5">Homospermidine synthase</fullName>
    </recommendedName>
</protein>
<organism evidence="3 4">
    <name type="scientific">Alteromonas mediterranea</name>
    <dbReference type="NCBI Taxonomy" id="314275"/>
    <lineage>
        <taxon>Bacteria</taxon>
        <taxon>Pseudomonadati</taxon>
        <taxon>Pseudomonadota</taxon>
        <taxon>Gammaproteobacteria</taxon>
        <taxon>Alteromonadales</taxon>
        <taxon>Alteromonadaceae</taxon>
        <taxon>Alteromonas/Salinimonas group</taxon>
        <taxon>Alteromonas</taxon>
    </lineage>
</organism>
<dbReference type="Pfam" id="PF16653">
    <property type="entry name" value="Sacchrp_dh_C"/>
    <property type="match status" value="1"/>
</dbReference>
<dbReference type="EMBL" id="CP013929">
    <property type="protein sequence ID" value="AMJ80863.1"/>
    <property type="molecule type" value="Genomic_DNA"/>
</dbReference>
<accession>A0AAC8XNL6</accession>
<evidence type="ECO:0000313" key="4">
    <source>
        <dbReference type="Proteomes" id="UP000061468"/>
    </source>
</evidence>
<dbReference type="Proteomes" id="UP000061468">
    <property type="component" value="Plasmid pAMEDUM8_300"/>
</dbReference>
<gene>
    <name evidence="3" type="ORF">AV942_21025</name>
</gene>
<geneLocation type="plasmid" evidence="3 4">
    <name>pAMEDUM8_300</name>
</geneLocation>
<name>A0AAC8XNL6_9ALTE</name>
<dbReference type="InterPro" id="IPR023181">
    <property type="entry name" value="Homospermid_syn-like_C"/>
</dbReference>
<evidence type="ECO:0000259" key="2">
    <source>
        <dbReference type="Pfam" id="PF16653"/>
    </source>
</evidence>
<sequence>MEQIVNFNNKIVILGLGTTSRCLVDVIDRHIKCPLENITILEPGEASDKDFELIQKKGFHYAVCQKLTKSNFKQELEDYLTEGALFVNLTCSVDSICLMELVHSKGMMYVDTSFEIWDEEQVDEIEDMRHQTLYALHGRARDISKDWLSGGPTAITNHGANPGVVNHFAKAALVELSRELGILRQIPINSQQWAALARDCSVKVIHINERDTQVARDPKPVDEFRNTWSPVAFMDEASSPVEVGWGTHENKFPKDARQHQEGKGNALYFNRCGGEVFTKSWLPQAGQIHGYLMPHSECVTLSDYFTLHDGEDVIYRPTVQFTYLPAPDALVSLHEYVMRDYKPPAKTNVMNTEIVAGADELGVLLLGHDKQAFWYGSRVDIHQARKVVPGHNATTMQVVGGLVSAIVWCLKNPNQGYCETESLPYQEMLAIAEPYISPIFQSFCDWTPNSSKTGVSGGEGVQDPWQFNSFLVGH</sequence>
<dbReference type="AlphaFoldDB" id="A0AAC8XNL6"/>
<dbReference type="Pfam" id="PF03435">
    <property type="entry name" value="Sacchrp_dh_NADP"/>
    <property type="match status" value="1"/>
</dbReference>
<dbReference type="Gene3D" id="3.40.50.720">
    <property type="entry name" value="NAD(P)-binding Rossmann-like Domain"/>
    <property type="match status" value="1"/>
</dbReference>
<dbReference type="Gene3D" id="3.30.360.30">
    <property type="entry name" value="homospermidine synthase like"/>
    <property type="match status" value="1"/>
</dbReference>
<feature type="domain" description="Saccharopine dehydrogenase NADP binding" evidence="1">
    <location>
        <begin position="11"/>
        <end position="155"/>
    </location>
</feature>